<feature type="region of interest" description="Disordered" evidence="1">
    <location>
        <begin position="337"/>
        <end position="356"/>
    </location>
</feature>
<evidence type="ECO:0000313" key="2">
    <source>
        <dbReference type="EMBL" id="EAU68595.1"/>
    </source>
</evidence>
<gene>
    <name evidence="2" type="ORF">STIAU_8766</name>
</gene>
<evidence type="ECO:0000256" key="1">
    <source>
        <dbReference type="SAM" id="MobiDB-lite"/>
    </source>
</evidence>
<comment type="caution">
    <text evidence="2">The sequence shown here is derived from an EMBL/GenBank/DDBJ whole genome shotgun (WGS) entry which is preliminary data.</text>
</comment>
<protein>
    <submittedName>
        <fullName evidence="2">Putative serine/threonine protein kinase</fullName>
    </submittedName>
</protein>
<dbReference type="EMBL" id="AAMD01000015">
    <property type="protein sequence ID" value="EAU68595.1"/>
    <property type="molecule type" value="Genomic_DNA"/>
</dbReference>
<dbReference type="Proteomes" id="UP000032702">
    <property type="component" value="Unassembled WGS sequence"/>
</dbReference>
<feature type="compositionally biased region" description="Pro residues" evidence="1">
    <location>
        <begin position="99"/>
        <end position="110"/>
    </location>
</feature>
<accession>Q09A03</accession>
<sequence>MSVLRRAMPDGGTPYPRPRSGQDGLEGLTWGRHAVRAAAPPLCRSAPGGLPCRLRPGGPHPAAAGSRLPTGGAAARRGTHGGHGAPHPAGGAVAGHAPGVPPPGGAPAPAAPGWRGLHCRTVGYLCAGGAGPFRLQAPRDAALGRPAEPVLRGGCGLDERHLRQRRAAGRAAGVAAERWGRAGLRGLPVPLRAHRDPACAPEAHPGPGVGAGTLSCGLPGSGDAAPVQEAAREVGGEPAQRHPAQRTPEEARGMGAALAPAVRAPAATAAITPAGRDAEGVQQVSEDGHGVAPVKGEGSRALGPRGRVESALQGGPWAGTGQPFPQQGLKRLFREGARGQPPGMFREAPARTDSTREACLPGGEECRGRAYLCLTGALARMRGRVETWPASRIPEPVGSQPCPRRSPSPGSPWWRWWPRWGGSSSDLIPRSSMGPWGRCNPPLPRANGPLAWRCPPRWWARPSAHSSRAPWRTGWAAPGR</sequence>
<evidence type="ECO:0000313" key="3">
    <source>
        <dbReference type="Proteomes" id="UP000032702"/>
    </source>
</evidence>
<keyword evidence="2" id="KW-0808">Transferase</keyword>
<proteinExistence type="predicted"/>
<keyword evidence="2" id="KW-0723">Serine/threonine-protein kinase</keyword>
<name>Q09A03_STIAD</name>
<dbReference type="GO" id="GO:0004674">
    <property type="term" value="F:protein serine/threonine kinase activity"/>
    <property type="evidence" value="ECO:0007669"/>
    <property type="project" value="UniProtKB-KW"/>
</dbReference>
<keyword evidence="2" id="KW-0418">Kinase</keyword>
<feature type="region of interest" description="Disordered" evidence="1">
    <location>
        <begin position="289"/>
        <end position="308"/>
    </location>
</feature>
<feature type="compositionally biased region" description="Low complexity" evidence="1">
    <location>
        <begin position="85"/>
        <end position="98"/>
    </location>
</feature>
<feature type="region of interest" description="Disordered" evidence="1">
    <location>
        <begin position="53"/>
        <end position="110"/>
    </location>
</feature>
<feature type="region of interest" description="Disordered" evidence="1">
    <location>
        <begin position="220"/>
        <end position="247"/>
    </location>
</feature>
<dbReference type="AlphaFoldDB" id="Q09A03"/>
<reference evidence="2 3" key="1">
    <citation type="submission" date="2006-04" db="EMBL/GenBank/DDBJ databases">
        <authorList>
            <person name="Nierman W.C."/>
        </authorList>
    </citation>
    <scope>NUCLEOTIDE SEQUENCE [LARGE SCALE GENOMIC DNA]</scope>
    <source>
        <strain evidence="2 3">DW4/3-1</strain>
    </source>
</reference>
<organism evidence="2 3">
    <name type="scientific">Stigmatella aurantiaca (strain DW4/3-1)</name>
    <dbReference type="NCBI Taxonomy" id="378806"/>
    <lineage>
        <taxon>Bacteria</taxon>
        <taxon>Pseudomonadati</taxon>
        <taxon>Myxococcota</taxon>
        <taxon>Myxococcia</taxon>
        <taxon>Myxococcales</taxon>
        <taxon>Cystobacterineae</taxon>
        <taxon>Archangiaceae</taxon>
        <taxon>Stigmatella</taxon>
    </lineage>
</organism>
<feature type="region of interest" description="Disordered" evidence="1">
    <location>
        <begin position="1"/>
        <end position="26"/>
    </location>
</feature>